<dbReference type="SUPFAM" id="SSF53850">
    <property type="entry name" value="Periplasmic binding protein-like II"/>
    <property type="match status" value="1"/>
</dbReference>
<evidence type="ECO:0000256" key="4">
    <source>
        <dbReference type="ARBA" id="ARBA00023163"/>
    </source>
</evidence>
<keyword evidence="2" id="KW-0805">Transcription regulation</keyword>
<keyword evidence="4" id="KW-0804">Transcription</keyword>
<keyword evidence="7" id="KW-1185">Reference proteome</keyword>
<dbReference type="InterPro" id="IPR036388">
    <property type="entry name" value="WH-like_DNA-bd_sf"/>
</dbReference>
<proteinExistence type="inferred from homology"/>
<comment type="similarity">
    <text evidence="1">Belongs to the LysR transcriptional regulatory family.</text>
</comment>
<dbReference type="Proteomes" id="UP000186004">
    <property type="component" value="Unassembled WGS sequence"/>
</dbReference>
<dbReference type="PANTHER" id="PTHR30346">
    <property type="entry name" value="TRANSCRIPTIONAL DUAL REGULATOR HCAR-RELATED"/>
    <property type="match status" value="1"/>
</dbReference>
<dbReference type="GO" id="GO:0003700">
    <property type="term" value="F:DNA-binding transcription factor activity"/>
    <property type="evidence" value="ECO:0007669"/>
    <property type="project" value="TreeGrafter"/>
</dbReference>
<dbReference type="GO" id="GO:0003677">
    <property type="term" value="F:DNA binding"/>
    <property type="evidence" value="ECO:0007669"/>
    <property type="project" value="UniProtKB-KW"/>
</dbReference>
<dbReference type="AlphaFoldDB" id="A0A1N6WLI0"/>
<evidence type="ECO:0000256" key="1">
    <source>
        <dbReference type="ARBA" id="ARBA00009437"/>
    </source>
</evidence>
<reference evidence="6 7" key="1">
    <citation type="submission" date="2017-01" db="EMBL/GenBank/DDBJ databases">
        <authorList>
            <person name="Mah S.A."/>
            <person name="Swanson W.J."/>
            <person name="Moy G.W."/>
            <person name="Vacquier V.D."/>
        </authorList>
    </citation>
    <scope>NUCLEOTIDE SEQUENCE [LARGE SCALE GENOMIC DNA]</scope>
    <source>
        <strain evidence="6 7">DSM 45758</strain>
    </source>
</reference>
<feature type="domain" description="LysR substrate-binding" evidence="5">
    <location>
        <begin position="43"/>
        <end position="108"/>
    </location>
</feature>
<dbReference type="Gene3D" id="3.40.190.10">
    <property type="entry name" value="Periplasmic binding protein-like II"/>
    <property type="match status" value="1"/>
</dbReference>
<sequence length="118" mass="12312">MLFERNARRVVLTAAGEVLAPKARATLDTARAARDAVQQVGKELGGTIALGCLSGVGGIDFAGLLGEFHARHPLVRLWLRTAESDGSAGLARSLTVGELDVAFLGLAGRPFPERGAAY</sequence>
<accession>A0A1N6WLI0</accession>
<evidence type="ECO:0000256" key="2">
    <source>
        <dbReference type="ARBA" id="ARBA00023015"/>
    </source>
</evidence>
<dbReference type="InterPro" id="IPR005119">
    <property type="entry name" value="LysR_subst-bd"/>
</dbReference>
<keyword evidence="3" id="KW-0238">DNA-binding</keyword>
<dbReference type="STRING" id="1198245.SAMN05444858_10523"/>
<evidence type="ECO:0000313" key="7">
    <source>
        <dbReference type="Proteomes" id="UP000186004"/>
    </source>
</evidence>
<gene>
    <name evidence="6" type="ORF">SAMN05444858_10523</name>
</gene>
<name>A0A1N6WLI0_9ACTN</name>
<dbReference type="Pfam" id="PF03466">
    <property type="entry name" value="LysR_substrate"/>
    <property type="match status" value="1"/>
</dbReference>
<dbReference type="PANTHER" id="PTHR30346:SF28">
    <property type="entry name" value="HTH-TYPE TRANSCRIPTIONAL REGULATOR CYNR"/>
    <property type="match status" value="1"/>
</dbReference>
<evidence type="ECO:0000259" key="5">
    <source>
        <dbReference type="Pfam" id="PF03466"/>
    </source>
</evidence>
<protein>
    <submittedName>
        <fullName evidence="6">LysR substrate binding domain-containing protein</fullName>
    </submittedName>
</protein>
<dbReference type="GO" id="GO:0032993">
    <property type="term" value="C:protein-DNA complex"/>
    <property type="evidence" value="ECO:0007669"/>
    <property type="project" value="TreeGrafter"/>
</dbReference>
<evidence type="ECO:0000256" key="3">
    <source>
        <dbReference type="ARBA" id="ARBA00023125"/>
    </source>
</evidence>
<organism evidence="6 7">
    <name type="scientific">Micromonospora avicenniae</name>
    <dbReference type="NCBI Taxonomy" id="1198245"/>
    <lineage>
        <taxon>Bacteria</taxon>
        <taxon>Bacillati</taxon>
        <taxon>Actinomycetota</taxon>
        <taxon>Actinomycetes</taxon>
        <taxon>Micromonosporales</taxon>
        <taxon>Micromonosporaceae</taxon>
        <taxon>Micromonospora</taxon>
    </lineage>
</organism>
<evidence type="ECO:0000313" key="6">
    <source>
        <dbReference type="EMBL" id="SIQ90878.1"/>
    </source>
</evidence>
<dbReference type="EMBL" id="FTNF01000005">
    <property type="protein sequence ID" value="SIQ90878.1"/>
    <property type="molecule type" value="Genomic_DNA"/>
</dbReference>
<dbReference type="Gene3D" id="1.10.10.10">
    <property type="entry name" value="Winged helix-like DNA-binding domain superfamily/Winged helix DNA-binding domain"/>
    <property type="match status" value="1"/>
</dbReference>